<dbReference type="InterPro" id="IPR036390">
    <property type="entry name" value="WH_DNA-bd_sf"/>
</dbReference>
<dbReference type="PROSITE" id="PS50995">
    <property type="entry name" value="HTH_MARR_2"/>
    <property type="match status" value="1"/>
</dbReference>
<evidence type="ECO:0000259" key="1">
    <source>
        <dbReference type="PROSITE" id="PS50995"/>
    </source>
</evidence>
<organism evidence="2 3">
    <name type="scientific">Mycolicibacterium tokaiense</name>
    <dbReference type="NCBI Taxonomy" id="39695"/>
    <lineage>
        <taxon>Bacteria</taxon>
        <taxon>Bacillati</taxon>
        <taxon>Actinomycetota</taxon>
        <taxon>Actinomycetes</taxon>
        <taxon>Mycobacteriales</taxon>
        <taxon>Mycobacteriaceae</taxon>
        <taxon>Mycolicibacterium</taxon>
    </lineage>
</organism>
<gene>
    <name evidence="2" type="ORF">NCTC10821_04679</name>
</gene>
<name>A0A378TKR7_9MYCO</name>
<dbReference type="Proteomes" id="UP000254978">
    <property type="component" value="Unassembled WGS sequence"/>
</dbReference>
<protein>
    <submittedName>
        <fullName evidence="2">MarR family transcriptional regulator</fullName>
    </submittedName>
</protein>
<dbReference type="SUPFAM" id="SSF46785">
    <property type="entry name" value="Winged helix' DNA-binding domain"/>
    <property type="match status" value="1"/>
</dbReference>
<dbReference type="InterPro" id="IPR039422">
    <property type="entry name" value="MarR/SlyA-like"/>
</dbReference>
<dbReference type="SMART" id="SM00347">
    <property type="entry name" value="HTH_MARR"/>
    <property type="match status" value="1"/>
</dbReference>
<dbReference type="Gene3D" id="1.10.10.10">
    <property type="entry name" value="Winged helix-like DNA-binding domain superfamily/Winged helix DNA-binding domain"/>
    <property type="match status" value="1"/>
</dbReference>
<keyword evidence="3" id="KW-1185">Reference proteome</keyword>
<dbReference type="PANTHER" id="PTHR33164">
    <property type="entry name" value="TRANSCRIPTIONAL REGULATOR, MARR FAMILY"/>
    <property type="match status" value="1"/>
</dbReference>
<dbReference type="Pfam" id="PF12802">
    <property type="entry name" value="MarR_2"/>
    <property type="match status" value="1"/>
</dbReference>
<accession>A0A378TKR7</accession>
<evidence type="ECO:0000313" key="2">
    <source>
        <dbReference type="EMBL" id="STZ61134.1"/>
    </source>
</evidence>
<reference evidence="2 3" key="1">
    <citation type="submission" date="2018-06" db="EMBL/GenBank/DDBJ databases">
        <authorList>
            <consortium name="Pathogen Informatics"/>
            <person name="Doyle S."/>
        </authorList>
    </citation>
    <scope>NUCLEOTIDE SEQUENCE [LARGE SCALE GENOMIC DNA]</scope>
    <source>
        <strain evidence="2 3">NCTC10821</strain>
    </source>
</reference>
<feature type="domain" description="HTH marR-type" evidence="1">
    <location>
        <begin position="11"/>
        <end position="145"/>
    </location>
</feature>
<sequence>MAPPASSEPSSAVLMFIAHRAAEGQVLERLHTVGFDDLTPAQCRLAQRLSPSGIRLTDLAEQAGVTKQTAGALVDELERHGYVLREADPDDARARRVVLTERGRQMCHAATEEVGRIEQQWREHLGEPAYRQWRAALVALREITDPYR</sequence>
<dbReference type="PRINTS" id="PR00598">
    <property type="entry name" value="HTHMARR"/>
</dbReference>
<dbReference type="InterPro" id="IPR000835">
    <property type="entry name" value="HTH_MarR-typ"/>
</dbReference>
<dbReference type="OrthoDB" id="122135at2"/>
<dbReference type="GO" id="GO:0006950">
    <property type="term" value="P:response to stress"/>
    <property type="evidence" value="ECO:0007669"/>
    <property type="project" value="TreeGrafter"/>
</dbReference>
<dbReference type="RefSeq" id="WP_115280145.1">
    <property type="nucleotide sequence ID" value="NZ_AP022600.1"/>
</dbReference>
<dbReference type="GO" id="GO:0003700">
    <property type="term" value="F:DNA-binding transcription factor activity"/>
    <property type="evidence" value="ECO:0007669"/>
    <property type="project" value="InterPro"/>
</dbReference>
<dbReference type="EMBL" id="UGQT01000001">
    <property type="protein sequence ID" value="STZ61134.1"/>
    <property type="molecule type" value="Genomic_DNA"/>
</dbReference>
<dbReference type="InterPro" id="IPR036388">
    <property type="entry name" value="WH-like_DNA-bd_sf"/>
</dbReference>
<dbReference type="AlphaFoldDB" id="A0A378TKR7"/>
<proteinExistence type="predicted"/>
<dbReference type="PANTHER" id="PTHR33164:SF99">
    <property type="entry name" value="MARR FAMILY REGULATORY PROTEIN"/>
    <property type="match status" value="1"/>
</dbReference>
<evidence type="ECO:0000313" key="3">
    <source>
        <dbReference type="Proteomes" id="UP000254978"/>
    </source>
</evidence>